<dbReference type="GO" id="GO:0019632">
    <property type="term" value="P:shikimate metabolic process"/>
    <property type="evidence" value="ECO:0007669"/>
    <property type="project" value="TreeGrafter"/>
</dbReference>
<evidence type="ECO:0000313" key="6">
    <source>
        <dbReference type="Proteomes" id="UP000195772"/>
    </source>
</evidence>
<dbReference type="RefSeq" id="WP_087401689.1">
    <property type="nucleotide sequence ID" value="NZ_BAAFKZ010000009.1"/>
</dbReference>
<evidence type="ECO:0000259" key="4">
    <source>
        <dbReference type="Pfam" id="PF08501"/>
    </source>
</evidence>
<evidence type="ECO:0000256" key="1">
    <source>
        <dbReference type="ARBA" id="ARBA00004871"/>
    </source>
</evidence>
<dbReference type="SUPFAM" id="SSF53223">
    <property type="entry name" value="Aminoacid dehydrogenase-like, N-terminal domain"/>
    <property type="match status" value="1"/>
</dbReference>
<organism evidence="5 6">
    <name type="scientific">Alistipes onderdonkii</name>
    <dbReference type="NCBI Taxonomy" id="328813"/>
    <lineage>
        <taxon>Bacteria</taxon>
        <taxon>Pseudomonadati</taxon>
        <taxon>Bacteroidota</taxon>
        <taxon>Bacteroidia</taxon>
        <taxon>Bacteroidales</taxon>
        <taxon>Rikenellaceae</taxon>
        <taxon>Alistipes</taxon>
    </lineage>
</organism>
<sequence>MRRFGLIGRPLGHSASAAYFAAKFEREGIADCTYTLYELPEIGALERLLAETPDLCGFNVTIPYKREVMALLDDLSHDARLVGAVNCVRCTADSRLVGHNTDVIGLRAAFDCLLGGEQPSHALVLGTGGASQAVQYVLAERGIPFDLVSRDAAKGNYTYDNLPCEAVEQSRLIVNASPVGTYPAVDAAPRIPYGYLTPGHYLLDLVYNPPLTRFLDLGRQRGARILNGEVMFRRQAEASWRIWNE</sequence>
<dbReference type="PANTHER" id="PTHR21089:SF1">
    <property type="entry name" value="BIFUNCTIONAL 3-DEHYDROQUINATE DEHYDRATASE_SHIKIMATE DEHYDROGENASE, CHLOROPLASTIC"/>
    <property type="match status" value="1"/>
</dbReference>
<evidence type="ECO:0000313" key="5">
    <source>
        <dbReference type="EMBL" id="OUN03903.1"/>
    </source>
</evidence>
<dbReference type="SUPFAM" id="SSF51735">
    <property type="entry name" value="NAD(P)-binding Rossmann-fold domains"/>
    <property type="match status" value="1"/>
</dbReference>
<dbReference type="AlphaFoldDB" id="A0A1Y3QW57"/>
<dbReference type="GO" id="GO:0009423">
    <property type="term" value="P:chorismate biosynthetic process"/>
    <property type="evidence" value="ECO:0007669"/>
    <property type="project" value="TreeGrafter"/>
</dbReference>
<keyword evidence="3" id="KW-0057">Aromatic amino acid biosynthesis</keyword>
<keyword evidence="2" id="KW-0560">Oxidoreductase</keyword>
<dbReference type="GO" id="GO:0004764">
    <property type="term" value="F:shikimate 3-dehydrogenase (NADP+) activity"/>
    <property type="evidence" value="ECO:0007669"/>
    <property type="project" value="InterPro"/>
</dbReference>
<dbReference type="GO" id="GO:0009073">
    <property type="term" value="P:aromatic amino acid family biosynthetic process"/>
    <property type="evidence" value="ECO:0007669"/>
    <property type="project" value="UniProtKB-KW"/>
</dbReference>
<dbReference type="InterPro" id="IPR022893">
    <property type="entry name" value="Shikimate_DH_fam"/>
</dbReference>
<comment type="caution">
    <text evidence="5">The sequence shown here is derived from an EMBL/GenBank/DDBJ whole genome shotgun (WGS) entry which is preliminary data.</text>
</comment>
<gene>
    <name evidence="5" type="primary">aroE</name>
    <name evidence="5" type="ORF">B5G41_05420</name>
</gene>
<proteinExistence type="predicted"/>
<keyword evidence="3" id="KW-0028">Amino-acid biosynthesis</keyword>
<reference evidence="6" key="1">
    <citation type="submission" date="2017-04" db="EMBL/GenBank/DDBJ databases">
        <title>Function of individual gut microbiota members based on whole genome sequencing of pure cultures obtained from chicken caecum.</title>
        <authorList>
            <person name="Medvecky M."/>
            <person name="Cejkova D."/>
            <person name="Polansky O."/>
            <person name="Karasova D."/>
            <person name="Kubasova T."/>
            <person name="Cizek A."/>
            <person name="Rychlik I."/>
        </authorList>
    </citation>
    <scope>NUCLEOTIDE SEQUENCE [LARGE SCALE GENOMIC DNA]</scope>
    <source>
        <strain evidence="6">An90</strain>
    </source>
</reference>
<feature type="domain" description="Shikimate dehydrogenase substrate binding N-terminal" evidence="4">
    <location>
        <begin position="6"/>
        <end position="88"/>
    </location>
</feature>
<dbReference type="Gene3D" id="3.40.50.720">
    <property type="entry name" value="NAD(P)-binding Rossmann-like Domain"/>
    <property type="match status" value="1"/>
</dbReference>
<dbReference type="CDD" id="cd01065">
    <property type="entry name" value="NAD_bind_Shikimate_DH"/>
    <property type="match status" value="1"/>
</dbReference>
<evidence type="ECO:0000256" key="3">
    <source>
        <dbReference type="ARBA" id="ARBA00023141"/>
    </source>
</evidence>
<dbReference type="Proteomes" id="UP000195772">
    <property type="component" value="Unassembled WGS sequence"/>
</dbReference>
<dbReference type="GO" id="GO:0005829">
    <property type="term" value="C:cytosol"/>
    <property type="evidence" value="ECO:0007669"/>
    <property type="project" value="TreeGrafter"/>
</dbReference>
<comment type="pathway">
    <text evidence="1">Metabolic intermediate biosynthesis; chorismate biosynthesis; chorismate from D-erythrose 4-phosphate and phosphoenolpyruvate: step 4/7.</text>
</comment>
<dbReference type="GO" id="GO:0050661">
    <property type="term" value="F:NADP binding"/>
    <property type="evidence" value="ECO:0007669"/>
    <property type="project" value="TreeGrafter"/>
</dbReference>
<dbReference type="PANTHER" id="PTHR21089">
    <property type="entry name" value="SHIKIMATE DEHYDROGENASE"/>
    <property type="match status" value="1"/>
</dbReference>
<accession>A0A1Y3QW57</accession>
<dbReference type="InterPro" id="IPR046346">
    <property type="entry name" value="Aminoacid_DH-like_N_sf"/>
</dbReference>
<protein>
    <submittedName>
        <fullName evidence="5">Shikimate dehydrogenase</fullName>
    </submittedName>
</protein>
<dbReference type="InterPro" id="IPR036291">
    <property type="entry name" value="NAD(P)-bd_dom_sf"/>
</dbReference>
<dbReference type="Pfam" id="PF08501">
    <property type="entry name" value="Shikimate_dh_N"/>
    <property type="match status" value="1"/>
</dbReference>
<dbReference type="eggNOG" id="COG0169">
    <property type="taxonomic scope" value="Bacteria"/>
</dbReference>
<dbReference type="OrthoDB" id="9792692at2"/>
<evidence type="ECO:0000256" key="2">
    <source>
        <dbReference type="ARBA" id="ARBA00023002"/>
    </source>
</evidence>
<name>A0A1Y3QW57_9BACT</name>
<dbReference type="InterPro" id="IPR013708">
    <property type="entry name" value="Shikimate_DH-bd_N"/>
</dbReference>
<dbReference type="Gene3D" id="3.40.50.10860">
    <property type="entry name" value="Leucine Dehydrogenase, chain A, domain 1"/>
    <property type="match status" value="1"/>
</dbReference>
<dbReference type="EMBL" id="NFHB01000003">
    <property type="protein sequence ID" value="OUN03903.1"/>
    <property type="molecule type" value="Genomic_DNA"/>
</dbReference>